<dbReference type="Proteomes" id="UP000255265">
    <property type="component" value="Unassembled WGS sequence"/>
</dbReference>
<proteinExistence type="predicted"/>
<keyword evidence="1" id="KW-0732">Signal</keyword>
<dbReference type="OrthoDB" id="9087640at2"/>
<sequence length="236" mass="26244">MPSAYFSLQLIVAAHYAAAAGVPFEVAVVRCTNLRRRLHLWGPSGAEQWASYLAELGQVRHDPEALLSTTLRFHEVRPPLAPAPTFGCFSYDSPNAAGVLRIHFMPPEGLDASPLAAAAVDARRHELRAMFQHIRSAHPEARSVMGVSWLYNLQAYTRLFPQAFVKSIQPVSGPLHLNGSSTWGQVLDWRQQVKPAARDELLRRLVDMDITAPWRVFPLQAQVATCGVQLFHDAFT</sequence>
<dbReference type="RefSeq" id="WP_114804788.1">
    <property type="nucleotide sequence ID" value="NZ_QQAV01000016.1"/>
</dbReference>
<feature type="chain" id="PRO_5016704668" evidence="1">
    <location>
        <begin position="20"/>
        <end position="236"/>
    </location>
</feature>
<organism evidence="2 3">
    <name type="scientific">Pseudacidovorax intermedius</name>
    <dbReference type="NCBI Taxonomy" id="433924"/>
    <lineage>
        <taxon>Bacteria</taxon>
        <taxon>Pseudomonadati</taxon>
        <taxon>Pseudomonadota</taxon>
        <taxon>Betaproteobacteria</taxon>
        <taxon>Burkholderiales</taxon>
        <taxon>Comamonadaceae</taxon>
        <taxon>Pseudacidovorax</taxon>
    </lineage>
</organism>
<name>A0A370F687_9BURK</name>
<reference evidence="2 3" key="1">
    <citation type="submission" date="2018-07" db="EMBL/GenBank/DDBJ databases">
        <title>Genomic Encyclopedia of Type Strains, Phase IV (KMG-IV): sequencing the most valuable type-strain genomes for metagenomic binning, comparative biology and taxonomic classification.</title>
        <authorList>
            <person name="Goeker M."/>
        </authorList>
    </citation>
    <scope>NUCLEOTIDE SEQUENCE [LARGE SCALE GENOMIC DNA]</scope>
    <source>
        <strain evidence="2 3">DSM 21352</strain>
    </source>
</reference>
<dbReference type="AlphaFoldDB" id="A0A370F687"/>
<comment type="caution">
    <text evidence="2">The sequence shown here is derived from an EMBL/GenBank/DDBJ whole genome shotgun (WGS) entry which is preliminary data.</text>
</comment>
<dbReference type="EMBL" id="QQAV01000016">
    <property type="protein sequence ID" value="RDI17688.1"/>
    <property type="molecule type" value="Genomic_DNA"/>
</dbReference>
<gene>
    <name evidence="2" type="ORF">DFR41_11615</name>
</gene>
<evidence type="ECO:0000313" key="2">
    <source>
        <dbReference type="EMBL" id="RDI17688.1"/>
    </source>
</evidence>
<feature type="signal peptide" evidence="1">
    <location>
        <begin position="1"/>
        <end position="19"/>
    </location>
</feature>
<accession>A0A370F687</accession>
<protein>
    <submittedName>
        <fullName evidence="2">Uncharacterized protein</fullName>
    </submittedName>
</protein>
<evidence type="ECO:0000313" key="3">
    <source>
        <dbReference type="Proteomes" id="UP000255265"/>
    </source>
</evidence>
<evidence type="ECO:0000256" key="1">
    <source>
        <dbReference type="SAM" id="SignalP"/>
    </source>
</evidence>
<keyword evidence="3" id="KW-1185">Reference proteome</keyword>